<dbReference type="Proteomes" id="UP001169760">
    <property type="component" value="Unassembled WGS sequence"/>
</dbReference>
<feature type="non-terminal residue" evidence="1">
    <location>
        <position position="85"/>
    </location>
</feature>
<dbReference type="RefSeq" id="WP_303494609.1">
    <property type="nucleotide sequence ID" value="NZ_JAUOPB010000368.1"/>
</dbReference>
<proteinExistence type="predicted"/>
<dbReference type="AlphaFoldDB" id="A0AAW7XBC3"/>
<gene>
    <name evidence="1" type="ORF">Q4521_22040</name>
</gene>
<organism evidence="1 2">
    <name type="scientific">Saccharophagus degradans</name>
    <dbReference type="NCBI Taxonomy" id="86304"/>
    <lineage>
        <taxon>Bacteria</taxon>
        <taxon>Pseudomonadati</taxon>
        <taxon>Pseudomonadota</taxon>
        <taxon>Gammaproteobacteria</taxon>
        <taxon>Cellvibrionales</taxon>
        <taxon>Cellvibrionaceae</taxon>
        <taxon>Saccharophagus</taxon>
    </lineage>
</organism>
<sequence length="85" mass="10186">NYTMAVSDYQEDLPIYTLRERKQNDRVDLLINTIPFVVDENNSEYPYFYLFSNDWDDYGSKTKFKLLYHEGVNNVKEIGYVKITD</sequence>
<dbReference type="EMBL" id="JAUOPB010000368">
    <property type="protein sequence ID" value="MDO6425175.1"/>
    <property type="molecule type" value="Genomic_DNA"/>
</dbReference>
<protein>
    <submittedName>
        <fullName evidence="1">Uncharacterized protein</fullName>
    </submittedName>
</protein>
<feature type="non-terminal residue" evidence="1">
    <location>
        <position position="1"/>
    </location>
</feature>
<reference evidence="1" key="1">
    <citation type="submission" date="2023-07" db="EMBL/GenBank/DDBJ databases">
        <title>Genome content predicts the carbon catabolic preferences of heterotrophic bacteria.</title>
        <authorList>
            <person name="Gralka M."/>
        </authorList>
    </citation>
    <scope>NUCLEOTIDE SEQUENCE</scope>
    <source>
        <strain evidence="1">I3M17_2</strain>
    </source>
</reference>
<comment type="caution">
    <text evidence="1">The sequence shown here is derived from an EMBL/GenBank/DDBJ whole genome shotgun (WGS) entry which is preliminary data.</text>
</comment>
<accession>A0AAW7XBC3</accession>
<evidence type="ECO:0000313" key="1">
    <source>
        <dbReference type="EMBL" id="MDO6425175.1"/>
    </source>
</evidence>
<name>A0AAW7XBC3_9GAMM</name>
<evidence type="ECO:0000313" key="2">
    <source>
        <dbReference type="Proteomes" id="UP001169760"/>
    </source>
</evidence>